<evidence type="ECO:0000313" key="2">
    <source>
        <dbReference type="Proteomes" id="UP000634136"/>
    </source>
</evidence>
<accession>A0A834SWC1</accession>
<reference evidence="1" key="1">
    <citation type="submission" date="2020-09" db="EMBL/GenBank/DDBJ databases">
        <title>Genome-Enabled Discovery of Anthraquinone Biosynthesis in Senna tora.</title>
        <authorList>
            <person name="Kang S.-H."/>
            <person name="Pandey R.P."/>
            <person name="Lee C.-M."/>
            <person name="Sim J.-S."/>
            <person name="Jeong J.-T."/>
            <person name="Choi B.-S."/>
            <person name="Jung M."/>
            <person name="Ginzburg D."/>
            <person name="Zhao K."/>
            <person name="Won S.Y."/>
            <person name="Oh T.-J."/>
            <person name="Yu Y."/>
            <person name="Kim N.-H."/>
            <person name="Lee O.R."/>
            <person name="Lee T.-H."/>
            <person name="Bashyal P."/>
            <person name="Kim T.-S."/>
            <person name="Lee W.-H."/>
            <person name="Kawkins C."/>
            <person name="Kim C.-K."/>
            <person name="Kim J.S."/>
            <person name="Ahn B.O."/>
            <person name="Rhee S.Y."/>
            <person name="Sohng J.K."/>
        </authorList>
    </citation>
    <scope>NUCLEOTIDE SEQUENCE</scope>
    <source>
        <tissue evidence="1">Leaf</tissue>
    </source>
</reference>
<evidence type="ECO:0000313" key="1">
    <source>
        <dbReference type="EMBL" id="KAF7811450.1"/>
    </source>
</evidence>
<name>A0A834SWC1_9FABA</name>
<organism evidence="1 2">
    <name type="scientific">Senna tora</name>
    <dbReference type="NCBI Taxonomy" id="362788"/>
    <lineage>
        <taxon>Eukaryota</taxon>
        <taxon>Viridiplantae</taxon>
        <taxon>Streptophyta</taxon>
        <taxon>Embryophyta</taxon>
        <taxon>Tracheophyta</taxon>
        <taxon>Spermatophyta</taxon>
        <taxon>Magnoliopsida</taxon>
        <taxon>eudicotyledons</taxon>
        <taxon>Gunneridae</taxon>
        <taxon>Pentapetalae</taxon>
        <taxon>rosids</taxon>
        <taxon>fabids</taxon>
        <taxon>Fabales</taxon>
        <taxon>Fabaceae</taxon>
        <taxon>Caesalpinioideae</taxon>
        <taxon>Cassia clade</taxon>
        <taxon>Senna</taxon>
    </lineage>
</organism>
<comment type="caution">
    <text evidence="1">The sequence shown here is derived from an EMBL/GenBank/DDBJ whole genome shotgun (WGS) entry which is preliminary data.</text>
</comment>
<dbReference type="EMBL" id="JAAIUW010000010">
    <property type="protein sequence ID" value="KAF7811450.1"/>
    <property type="molecule type" value="Genomic_DNA"/>
</dbReference>
<proteinExistence type="predicted"/>
<sequence>MPHKYGQLGTVLPGQTVGDMAYAWLDSLGKQVKLLILTLRAWVKIQGSGNVGSRYSRSFKKED</sequence>
<dbReference type="Proteomes" id="UP000634136">
    <property type="component" value="Unassembled WGS sequence"/>
</dbReference>
<protein>
    <submittedName>
        <fullName evidence="1">Uncharacterized protein</fullName>
    </submittedName>
</protein>
<dbReference type="AlphaFoldDB" id="A0A834SWC1"/>
<gene>
    <name evidence="1" type="ORF">G2W53_032426</name>
</gene>
<keyword evidence="2" id="KW-1185">Reference proteome</keyword>